<evidence type="ECO:0000256" key="1">
    <source>
        <dbReference type="SAM" id="MobiDB-lite"/>
    </source>
</evidence>
<sequence>TTLSGLADTPIAFSASLPLRLSCFLRLPCSLRLRRRLRSPALRIDAGPILRGASASASSTPAGDLDSLVPPAAPPKPEPDAGCEPHGRERDSGLTTKPCHTPSSFAVAATPPDRTRVPPSRARSTSLDPSLCSVKPSSSATIWFVERTKMLLVVHLTTDIPPNTLNRAYLFLARHGGMLLVEDIREGDRC</sequence>
<evidence type="ECO:0000313" key="2">
    <source>
        <dbReference type="EMBL" id="WVZ49666.1"/>
    </source>
</evidence>
<dbReference type="EMBL" id="CP144745">
    <property type="protein sequence ID" value="WVZ49666.1"/>
    <property type="molecule type" value="Genomic_DNA"/>
</dbReference>
<feature type="non-terminal residue" evidence="2">
    <location>
        <position position="190"/>
    </location>
</feature>
<dbReference type="AlphaFoldDB" id="A0AAQ3SEW7"/>
<feature type="region of interest" description="Disordered" evidence="1">
    <location>
        <begin position="53"/>
        <end position="131"/>
    </location>
</feature>
<dbReference type="Proteomes" id="UP001341281">
    <property type="component" value="Chromosome 01"/>
</dbReference>
<accession>A0AAQ3SEW7</accession>
<protein>
    <submittedName>
        <fullName evidence="2">Uncharacterized protein</fullName>
    </submittedName>
</protein>
<feature type="compositionally biased region" description="Basic and acidic residues" evidence="1">
    <location>
        <begin position="77"/>
        <end position="92"/>
    </location>
</feature>
<proteinExistence type="predicted"/>
<evidence type="ECO:0000313" key="3">
    <source>
        <dbReference type="Proteomes" id="UP001341281"/>
    </source>
</evidence>
<gene>
    <name evidence="2" type="ORF">U9M48_001003</name>
</gene>
<keyword evidence="3" id="KW-1185">Reference proteome</keyword>
<reference evidence="2 3" key="1">
    <citation type="submission" date="2024-02" db="EMBL/GenBank/DDBJ databases">
        <title>High-quality chromosome-scale genome assembly of Pensacola bahiagrass (Paspalum notatum Flugge var. saurae).</title>
        <authorList>
            <person name="Vega J.M."/>
            <person name="Podio M."/>
            <person name="Orjuela J."/>
            <person name="Siena L.A."/>
            <person name="Pessino S.C."/>
            <person name="Combes M.C."/>
            <person name="Mariac C."/>
            <person name="Albertini E."/>
            <person name="Pupilli F."/>
            <person name="Ortiz J.P.A."/>
            <person name="Leblanc O."/>
        </authorList>
    </citation>
    <scope>NUCLEOTIDE SEQUENCE [LARGE SCALE GENOMIC DNA]</scope>
    <source>
        <strain evidence="2">R1</strain>
        <tissue evidence="2">Leaf</tissue>
    </source>
</reference>
<name>A0AAQ3SEW7_PASNO</name>
<organism evidence="2 3">
    <name type="scientific">Paspalum notatum var. saurae</name>
    <dbReference type="NCBI Taxonomy" id="547442"/>
    <lineage>
        <taxon>Eukaryota</taxon>
        <taxon>Viridiplantae</taxon>
        <taxon>Streptophyta</taxon>
        <taxon>Embryophyta</taxon>
        <taxon>Tracheophyta</taxon>
        <taxon>Spermatophyta</taxon>
        <taxon>Magnoliopsida</taxon>
        <taxon>Liliopsida</taxon>
        <taxon>Poales</taxon>
        <taxon>Poaceae</taxon>
        <taxon>PACMAD clade</taxon>
        <taxon>Panicoideae</taxon>
        <taxon>Andropogonodae</taxon>
        <taxon>Paspaleae</taxon>
        <taxon>Paspalinae</taxon>
        <taxon>Paspalum</taxon>
    </lineage>
</organism>